<dbReference type="InterPro" id="IPR005279">
    <property type="entry name" value="Dipep/tripep_permease"/>
</dbReference>
<evidence type="ECO:0000256" key="6">
    <source>
        <dbReference type="ARBA" id="ARBA00022989"/>
    </source>
</evidence>
<dbReference type="RefSeq" id="WP_067590877.1">
    <property type="nucleotide sequence ID" value="NZ_LXSL01000013.1"/>
</dbReference>
<evidence type="ECO:0000259" key="9">
    <source>
        <dbReference type="PROSITE" id="PS50850"/>
    </source>
</evidence>
<sequence>MTTSTEKRFFGHPRQLGTLFFIEMWERFVYYGVQSILMIYMYKQATEGGGLGMEKSLAAGIVGAYAGSIYLTTIVGGWLADRVLGTKNTLLLSTVVMLAGNILLVMLPGYSSLLGLPLISLGSGSFKATASAMVGSLYEAESEQKLRDAGFSIFYTSINTGVFLGTLLAGYLQPKYGFRMVFASAVVGMVLCLLTFLQGQRKLPETPVPNPLPKEERGKAIGIVVAICAVLGGLVGTGLVNLENFSSVLLGVVGVISIGYFFLMFNDKKSTEADKRHLIAYIPLFVGMCLFWAAYLQMYTIVAAYFEETVPRQVGSFEVPVAWLLTFQSLAVIVLASSMAILWTKMGDRQPSSQMKFALATLVVGIAYAIFVPFLSTNTPMPLVILMVVLVLITVAELLLSPISLSFATKVAPQAFKTQMVSFNFLSLSLGFTLGGVLGDRLYTPESATQFYIILAALGLGSAVALFVLMPFLNRMLHDVD</sequence>
<evidence type="ECO:0000256" key="1">
    <source>
        <dbReference type="ARBA" id="ARBA00004651"/>
    </source>
</evidence>
<comment type="caution">
    <text evidence="10">The sequence shown here is derived from an EMBL/GenBank/DDBJ whole genome shotgun (WGS) entry which is preliminary data.</text>
</comment>
<evidence type="ECO:0000256" key="7">
    <source>
        <dbReference type="ARBA" id="ARBA00023136"/>
    </source>
</evidence>
<dbReference type="Gene3D" id="1.20.1250.20">
    <property type="entry name" value="MFS general substrate transporter like domains"/>
    <property type="match status" value="1"/>
</dbReference>
<keyword evidence="5" id="KW-0653">Protein transport</keyword>
<feature type="transmembrane region" description="Helical" evidence="8">
    <location>
        <begin position="90"/>
        <end position="110"/>
    </location>
</feature>
<dbReference type="GO" id="GO:0015833">
    <property type="term" value="P:peptide transport"/>
    <property type="evidence" value="ECO:0007669"/>
    <property type="project" value="UniProtKB-KW"/>
</dbReference>
<evidence type="ECO:0000256" key="8">
    <source>
        <dbReference type="SAM" id="Phobius"/>
    </source>
</evidence>
<dbReference type="OrthoDB" id="9772725at2"/>
<dbReference type="InterPro" id="IPR050171">
    <property type="entry name" value="MFS_Transporters"/>
</dbReference>
<dbReference type="NCBIfam" id="TIGR00924">
    <property type="entry name" value="yjdL_sub1_fam"/>
    <property type="match status" value="1"/>
</dbReference>
<feature type="transmembrane region" description="Helical" evidence="8">
    <location>
        <begin position="220"/>
        <end position="239"/>
    </location>
</feature>
<feature type="transmembrane region" description="Helical" evidence="8">
    <location>
        <begin position="421"/>
        <end position="439"/>
    </location>
</feature>
<comment type="subcellular location">
    <subcellularLocation>
        <location evidence="1">Cell membrane</location>
        <topology evidence="1">Multi-pass membrane protein</topology>
    </subcellularLocation>
</comment>
<dbReference type="GO" id="GO:1904680">
    <property type="term" value="F:peptide transmembrane transporter activity"/>
    <property type="evidence" value="ECO:0007669"/>
    <property type="project" value="InterPro"/>
</dbReference>
<feature type="transmembrane region" description="Helical" evidence="8">
    <location>
        <begin position="57"/>
        <end position="78"/>
    </location>
</feature>
<dbReference type="Pfam" id="PF00854">
    <property type="entry name" value="PTR2"/>
    <property type="match status" value="1"/>
</dbReference>
<feature type="transmembrane region" description="Helical" evidence="8">
    <location>
        <begin position="150"/>
        <end position="172"/>
    </location>
</feature>
<feature type="transmembrane region" description="Helical" evidence="8">
    <location>
        <begin position="451"/>
        <end position="473"/>
    </location>
</feature>
<name>A0A1A9RZF9_9NEIS</name>
<dbReference type="PROSITE" id="PS50850">
    <property type="entry name" value="MFS"/>
    <property type="match status" value="1"/>
</dbReference>
<keyword evidence="11" id="KW-1185">Reference proteome</keyword>
<dbReference type="Proteomes" id="UP000077885">
    <property type="component" value="Unassembled WGS sequence"/>
</dbReference>
<feature type="transmembrane region" description="Helical" evidence="8">
    <location>
        <begin position="278"/>
        <end position="301"/>
    </location>
</feature>
<feature type="transmembrane region" description="Helical" evidence="8">
    <location>
        <begin position="381"/>
        <end position="400"/>
    </location>
</feature>
<reference evidence="11" key="1">
    <citation type="submission" date="2016-05" db="EMBL/GenBank/DDBJ databases">
        <title>Draft genome of Corynebacterium afermentans subsp. afermentans LCDC 88199T.</title>
        <authorList>
            <person name="Bernier A.-M."/>
            <person name="Bernard K."/>
        </authorList>
    </citation>
    <scope>NUCLEOTIDE SEQUENCE [LARGE SCALE GENOMIC DNA]</scope>
    <source>
        <strain evidence="11">NML02-A-017</strain>
    </source>
</reference>
<keyword evidence="4 8" id="KW-0812">Transmembrane</keyword>
<organism evidence="10 11">
    <name type="scientific">Eikenella longinqua</name>
    <dbReference type="NCBI Taxonomy" id="1795827"/>
    <lineage>
        <taxon>Bacteria</taxon>
        <taxon>Pseudomonadati</taxon>
        <taxon>Pseudomonadota</taxon>
        <taxon>Betaproteobacteria</taxon>
        <taxon>Neisseriales</taxon>
        <taxon>Neisseriaceae</taxon>
        <taxon>Eikenella</taxon>
    </lineage>
</organism>
<feature type="transmembrane region" description="Helical" evidence="8">
    <location>
        <begin position="28"/>
        <end position="45"/>
    </location>
</feature>
<dbReference type="PANTHER" id="PTHR23517:SF15">
    <property type="entry name" value="PROTON-DEPENDENT OLIGOPEPTIDE FAMILY TRANSPORT PROTEIN"/>
    <property type="match status" value="1"/>
</dbReference>
<dbReference type="CDD" id="cd17346">
    <property type="entry name" value="MFS_DtpA_like"/>
    <property type="match status" value="1"/>
</dbReference>
<feature type="transmembrane region" description="Helical" evidence="8">
    <location>
        <begin position="245"/>
        <end position="266"/>
    </location>
</feature>
<feature type="transmembrane region" description="Helical" evidence="8">
    <location>
        <begin position="178"/>
        <end position="199"/>
    </location>
</feature>
<keyword evidence="5" id="KW-0571">Peptide transport</keyword>
<keyword evidence="3" id="KW-1003">Cell membrane</keyword>
<dbReference type="SUPFAM" id="SSF103473">
    <property type="entry name" value="MFS general substrate transporter"/>
    <property type="match status" value="1"/>
</dbReference>
<keyword evidence="7 8" id="KW-0472">Membrane</keyword>
<accession>A0A1A9RZF9</accession>
<dbReference type="EMBL" id="LXSL01000013">
    <property type="protein sequence ID" value="OAM29984.1"/>
    <property type="molecule type" value="Genomic_DNA"/>
</dbReference>
<evidence type="ECO:0000256" key="5">
    <source>
        <dbReference type="ARBA" id="ARBA00022856"/>
    </source>
</evidence>
<dbReference type="GO" id="GO:0005886">
    <property type="term" value="C:plasma membrane"/>
    <property type="evidence" value="ECO:0007669"/>
    <property type="project" value="UniProtKB-SubCell"/>
</dbReference>
<proteinExistence type="predicted"/>
<evidence type="ECO:0000256" key="3">
    <source>
        <dbReference type="ARBA" id="ARBA00022475"/>
    </source>
</evidence>
<dbReference type="AlphaFoldDB" id="A0A1A9RZF9"/>
<feature type="domain" description="Major facilitator superfamily (MFS) profile" evidence="9">
    <location>
        <begin position="12"/>
        <end position="474"/>
    </location>
</feature>
<evidence type="ECO:0000256" key="4">
    <source>
        <dbReference type="ARBA" id="ARBA00022692"/>
    </source>
</evidence>
<evidence type="ECO:0000313" key="10">
    <source>
        <dbReference type="EMBL" id="OAM29984.1"/>
    </source>
</evidence>
<dbReference type="InterPro" id="IPR000109">
    <property type="entry name" value="POT_fam"/>
</dbReference>
<feature type="transmembrane region" description="Helical" evidence="8">
    <location>
        <begin position="321"/>
        <end position="343"/>
    </location>
</feature>
<evidence type="ECO:0000313" key="11">
    <source>
        <dbReference type="Proteomes" id="UP000077885"/>
    </source>
</evidence>
<dbReference type="InterPro" id="IPR036259">
    <property type="entry name" value="MFS_trans_sf"/>
</dbReference>
<evidence type="ECO:0000256" key="2">
    <source>
        <dbReference type="ARBA" id="ARBA00022448"/>
    </source>
</evidence>
<dbReference type="InterPro" id="IPR020846">
    <property type="entry name" value="MFS_dom"/>
</dbReference>
<feature type="transmembrane region" description="Helical" evidence="8">
    <location>
        <begin position="355"/>
        <end position="375"/>
    </location>
</feature>
<keyword evidence="2" id="KW-0813">Transport</keyword>
<dbReference type="PANTHER" id="PTHR23517">
    <property type="entry name" value="RESISTANCE PROTEIN MDTM, PUTATIVE-RELATED-RELATED"/>
    <property type="match status" value="1"/>
</dbReference>
<protein>
    <submittedName>
        <fullName evidence="10">MFS transporter</fullName>
    </submittedName>
</protein>
<gene>
    <name evidence="10" type="ORF">A7P95_02875</name>
</gene>
<keyword evidence="6 8" id="KW-1133">Transmembrane helix</keyword>